<evidence type="ECO:0000313" key="3">
    <source>
        <dbReference type="Proteomes" id="UP000199223"/>
    </source>
</evidence>
<dbReference type="OrthoDB" id="74178at2"/>
<evidence type="ECO:0000256" key="1">
    <source>
        <dbReference type="SAM" id="SignalP"/>
    </source>
</evidence>
<evidence type="ECO:0000313" key="2">
    <source>
        <dbReference type="EMBL" id="SEJ03317.1"/>
    </source>
</evidence>
<keyword evidence="1" id="KW-0732">Signal</keyword>
<feature type="signal peptide" evidence="1">
    <location>
        <begin position="1"/>
        <end position="19"/>
    </location>
</feature>
<sequence>MTKPLLTAAALTLLLSACGGHEPAVTPPAALTTLTGTLVESVETDDLSLQTRPWTGGAGTVRVVSPNADASDATVASGTLAASGAFSVALQAPTSPLEPVSAADLDSVTNAFVGGLLGDDLRDDLNCTGQPSLSDPSVRATVGVLRVDADQDGSALPLTLRGSETDTNVSLDLGLGVLMYADRPVNLTGREVCTLSDSTGSVNYTTNYDLRLAQGWNKVSFKSAVSVTATTQTATLTITTSAASGSFPTENWVFLEGGDVATPLSLPGKILR</sequence>
<dbReference type="EMBL" id="FNZA01000003">
    <property type="protein sequence ID" value="SEJ03317.1"/>
    <property type="molecule type" value="Genomic_DNA"/>
</dbReference>
<keyword evidence="3" id="KW-1185">Reference proteome</keyword>
<dbReference type="AlphaFoldDB" id="A0A1H6VNJ8"/>
<dbReference type="PROSITE" id="PS51257">
    <property type="entry name" value="PROKAR_LIPOPROTEIN"/>
    <property type="match status" value="1"/>
</dbReference>
<accession>A0A1H6VNJ8</accession>
<evidence type="ECO:0008006" key="4">
    <source>
        <dbReference type="Google" id="ProtNLM"/>
    </source>
</evidence>
<dbReference type="STRING" id="856736.SAMN04488058_103151"/>
<name>A0A1H6VNJ8_9DEIO</name>
<proteinExistence type="predicted"/>
<gene>
    <name evidence="2" type="ORF">SAMN04488058_103151</name>
</gene>
<feature type="chain" id="PRO_5011462640" description="Lipoprotein" evidence="1">
    <location>
        <begin position="20"/>
        <end position="272"/>
    </location>
</feature>
<organism evidence="2 3">
    <name type="scientific">Deinococcus reticulitermitis</name>
    <dbReference type="NCBI Taxonomy" id="856736"/>
    <lineage>
        <taxon>Bacteria</taxon>
        <taxon>Thermotogati</taxon>
        <taxon>Deinococcota</taxon>
        <taxon>Deinococci</taxon>
        <taxon>Deinococcales</taxon>
        <taxon>Deinococcaceae</taxon>
        <taxon>Deinococcus</taxon>
    </lineage>
</organism>
<reference evidence="3" key="1">
    <citation type="submission" date="2016-10" db="EMBL/GenBank/DDBJ databases">
        <authorList>
            <person name="Varghese N."/>
            <person name="Submissions S."/>
        </authorList>
    </citation>
    <scope>NUCLEOTIDE SEQUENCE [LARGE SCALE GENOMIC DNA]</scope>
    <source>
        <strain evidence="3">CGMCC 1.10218</strain>
    </source>
</reference>
<dbReference type="Proteomes" id="UP000199223">
    <property type="component" value="Unassembled WGS sequence"/>
</dbReference>
<protein>
    <recommendedName>
        <fullName evidence="4">Lipoprotein</fullName>
    </recommendedName>
</protein>
<dbReference type="RefSeq" id="WP_092263671.1">
    <property type="nucleotide sequence ID" value="NZ_FNZA01000003.1"/>
</dbReference>